<proteinExistence type="predicted"/>
<dbReference type="Proteomes" id="UP000215335">
    <property type="component" value="Unassembled WGS sequence"/>
</dbReference>
<accession>A0A232EJQ3</accession>
<evidence type="ECO:0000256" key="1">
    <source>
        <dbReference type="SAM" id="Phobius"/>
    </source>
</evidence>
<evidence type="ECO:0000313" key="3">
    <source>
        <dbReference type="EMBL" id="OXU18552.1"/>
    </source>
</evidence>
<reference evidence="3 4" key="1">
    <citation type="journal article" date="2017" name="Curr. Biol.">
        <title>The Evolution of Venom by Co-option of Single-Copy Genes.</title>
        <authorList>
            <person name="Martinson E.O."/>
            <person name="Mrinalini"/>
            <person name="Kelkar Y.D."/>
            <person name="Chang C.H."/>
            <person name="Werren J.H."/>
        </authorList>
    </citation>
    <scope>NUCLEOTIDE SEQUENCE [LARGE SCALE GENOMIC DNA]</scope>
    <source>
        <strain evidence="3 4">Alberta</strain>
        <tissue evidence="3">Whole body</tissue>
    </source>
</reference>
<keyword evidence="1" id="KW-1133">Transmembrane helix</keyword>
<comment type="caution">
    <text evidence="3">The sequence shown here is derived from an EMBL/GenBank/DDBJ whole genome shotgun (WGS) entry which is preliminary data.</text>
</comment>
<feature type="transmembrane region" description="Helical" evidence="1">
    <location>
        <begin position="84"/>
        <end position="103"/>
    </location>
</feature>
<feature type="signal peptide" evidence="2">
    <location>
        <begin position="1"/>
        <end position="17"/>
    </location>
</feature>
<evidence type="ECO:0000256" key="2">
    <source>
        <dbReference type="SAM" id="SignalP"/>
    </source>
</evidence>
<dbReference type="EMBL" id="NNAY01003972">
    <property type="protein sequence ID" value="OXU18552.1"/>
    <property type="molecule type" value="Genomic_DNA"/>
</dbReference>
<gene>
    <name evidence="3" type="ORF">TSAR_007923</name>
</gene>
<keyword evidence="1" id="KW-0472">Membrane</keyword>
<evidence type="ECO:0000313" key="4">
    <source>
        <dbReference type="Proteomes" id="UP000215335"/>
    </source>
</evidence>
<name>A0A232EJQ3_9HYME</name>
<organism evidence="3 4">
    <name type="scientific">Trichomalopsis sarcophagae</name>
    <dbReference type="NCBI Taxonomy" id="543379"/>
    <lineage>
        <taxon>Eukaryota</taxon>
        <taxon>Metazoa</taxon>
        <taxon>Ecdysozoa</taxon>
        <taxon>Arthropoda</taxon>
        <taxon>Hexapoda</taxon>
        <taxon>Insecta</taxon>
        <taxon>Pterygota</taxon>
        <taxon>Neoptera</taxon>
        <taxon>Endopterygota</taxon>
        <taxon>Hymenoptera</taxon>
        <taxon>Apocrita</taxon>
        <taxon>Proctotrupomorpha</taxon>
        <taxon>Chalcidoidea</taxon>
        <taxon>Pteromalidae</taxon>
        <taxon>Pteromalinae</taxon>
        <taxon>Trichomalopsis</taxon>
    </lineage>
</organism>
<sequence length="115" mass="13074">MALSLFLAAAQLSPLSPRTLEPWEYTLSLSLQLVNRSHCVGGRESAHVFLPSLSLLVSLFGMPRETVTPRLRDRSKIYIPSLSFSRVILLFSSSCTLYIYSLYVEYPHILFHSRL</sequence>
<keyword evidence="4" id="KW-1185">Reference proteome</keyword>
<evidence type="ECO:0008006" key="5">
    <source>
        <dbReference type="Google" id="ProtNLM"/>
    </source>
</evidence>
<dbReference type="AlphaFoldDB" id="A0A232EJQ3"/>
<keyword evidence="2" id="KW-0732">Signal</keyword>
<keyword evidence="1" id="KW-0812">Transmembrane</keyword>
<protein>
    <recommendedName>
        <fullName evidence="5">Secreted protein</fullName>
    </recommendedName>
</protein>
<feature type="chain" id="PRO_5013257635" description="Secreted protein" evidence="2">
    <location>
        <begin position="18"/>
        <end position="115"/>
    </location>
</feature>